<feature type="region of interest" description="Disordered" evidence="1">
    <location>
        <begin position="1"/>
        <end position="28"/>
    </location>
</feature>
<comment type="caution">
    <text evidence="3">The sequence shown here is derived from an EMBL/GenBank/DDBJ whole genome shotgun (WGS) entry which is preliminary data.</text>
</comment>
<reference evidence="3" key="1">
    <citation type="submission" date="2020-05" db="EMBL/GenBank/DDBJ databases">
        <title>Phylogenomic resolution of chytrid fungi.</title>
        <authorList>
            <person name="Stajich J.E."/>
            <person name="Amses K."/>
            <person name="Simmons R."/>
            <person name="Seto K."/>
            <person name="Myers J."/>
            <person name="Bonds A."/>
            <person name="Quandt C.A."/>
            <person name="Barry K."/>
            <person name="Liu P."/>
            <person name="Grigoriev I."/>
            <person name="Longcore J.E."/>
            <person name="James T.Y."/>
        </authorList>
    </citation>
    <scope>NUCLEOTIDE SEQUENCE</scope>
    <source>
        <strain evidence="3">JEL0513</strain>
    </source>
</reference>
<dbReference type="InterPro" id="IPR000719">
    <property type="entry name" value="Prot_kinase_dom"/>
</dbReference>
<name>A0AAD5XG58_9FUNG</name>
<dbReference type="InterPro" id="IPR051681">
    <property type="entry name" value="Ser/Thr_Kinases-Pseudokinases"/>
</dbReference>
<feature type="compositionally biased region" description="Basic and acidic residues" evidence="1">
    <location>
        <begin position="1"/>
        <end position="14"/>
    </location>
</feature>
<dbReference type="InterPro" id="IPR011009">
    <property type="entry name" value="Kinase-like_dom_sf"/>
</dbReference>
<dbReference type="GO" id="GO:0004674">
    <property type="term" value="F:protein serine/threonine kinase activity"/>
    <property type="evidence" value="ECO:0007669"/>
    <property type="project" value="TreeGrafter"/>
</dbReference>
<dbReference type="SUPFAM" id="SSF56112">
    <property type="entry name" value="Protein kinase-like (PK-like)"/>
    <property type="match status" value="1"/>
</dbReference>
<gene>
    <name evidence="3" type="ORF">HK100_012112</name>
</gene>
<dbReference type="PROSITE" id="PS00108">
    <property type="entry name" value="PROTEIN_KINASE_ST"/>
    <property type="match status" value="1"/>
</dbReference>
<evidence type="ECO:0000256" key="1">
    <source>
        <dbReference type="SAM" id="MobiDB-lite"/>
    </source>
</evidence>
<evidence type="ECO:0000259" key="2">
    <source>
        <dbReference type="PROSITE" id="PS50011"/>
    </source>
</evidence>
<evidence type="ECO:0000313" key="4">
    <source>
        <dbReference type="Proteomes" id="UP001211907"/>
    </source>
</evidence>
<accession>A0AAD5XG58</accession>
<dbReference type="Pfam" id="PF01105">
    <property type="entry name" value="EMP24_GP25L"/>
    <property type="match status" value="1"/>
</dbReference>
<protein>
    <recommendedName>
        <fullName evidence="2">Protein kinase domain-containing protein</fullName>
    </recommendedName>
</protein>
<dbReference type="PANTHER" id="PTHR44329">
    <property type="entry name" value="SERINE/THREONINE-PROTEIN KINASE TNNI3K-RELATED"/>
    <property type="match status" value="1"/>
</dbReference>
<proteinExistence type="predicted"/>
<dbReference type="PROSITE" id="PS50011">
    <property type="entry name" value="PROTEIN_KINASE_DOM"/>
    <property type="match status" value="1"/>
</dbReference>
<feature type="region of interest" description="Disordered" evidence="1">
    <location>
        <begin position="572"/>
        <end position="604"/>
    </location>
</feature>
<dbReference type="InterPro" id="IPR009038">
    <property type="entry name" value="GOLD_dom"/>
</dbReference>
<sequence>MQEKTTMGRDHEQYRSNSNNDITNSNSNDAQTQTLRHAAHILGSLQVDRCALARAALRRWRGRAQSLVQLCLSAPLSDRQQKDKDNEQYSNYSNYLYFNAAKADSAVSLLALVKQVATFVAKLSEAKFMHSFVNRDATAARMAVFNQELASIAQIMSLAIEADAKAWAEEDKEDRKLDLLELENTLQHLVDNDYKILNALELKQVEYFEAIEALQKSLTEQVDKALQQRSIDRLFMERALTCLQRATTNSTDPATQKMRAANLNNGPPPQWVLTSWEVDVGETIARGGFAEVLKATWLSHTPVAIKRLHMRLETEKIRKDFLREVKTWFPLRHPNILPLLGACATSPHPFMVMPFMAKGHSLQYLEWCADTFGRTNLEPKGVQLLYEISLGLQYLHSRSVVHGDLKAVNVLVDSHGVANVSDFGFSTLKQFSSTRASMTRSSDGAIASAAAAPSNFGGTLRWMSPERLQGGHLTPPVDVYAYAMTCYEILSEGEVPLTEIPDVLLFQHVVNLHTRPAMPKEHVYVNSGEALYRIMQTCWDPNPLARPTFSNLAINIKSIVGEVRGKQRAVAGGAGEDAVGTGGGDDGNSLSDGGGNENGAKIGGGLLRSVGQEKQLEMFGRTSKRKPQILGREDNPDEINIQFEPETWGSLVNDLLPIFSRSQRAQIKNDILLLGRELSNPIVEIPVSAPPSELNDFLYNLKISAGYETSTVRFIEYMQHPSKTRAEQTVKASIHIALSKLGTKEGERMTVGGVAIPLRNSDSTIVYVGGGTGSRNAIIALAASVGALKFELQSAPPGGNRRCVKQYLTADTLVVGHYEVGSDSQSYQRIDVEASFVARLFTIFDDAPIPSKYYHKNDVQEGSQKFTFNMHETANVHYCFTNTNTMQGYHESMSAARTISIHTDTGAEAEDVSETKKDLTPVERELYRLEHISAQLLAEMDKLKTDEEKMRDVNENFHL</sequence>
<feature type="domain" description="Protein kinase" evidence="2">
    <location>
        <begin position="278"/>
        <end position="560"/>
    </location>
</feature>
<dbReference type="EMBL" id="JADGJH010000831">
    <property type="protein sequence ID" value="KAJ3122154.1"/>
    <property type="molecule type" value="Genomic_DNA"/>
</dbReference>
<dbReference type="GO" id="GO:0005524">
    <property type="term" value="F:ATP binding"/>
    <property type="evidence" value="ECO:0007669"/>
    <property type="project" value="InterPro"/>
</dbReference>
<dbReference type="InterPro" id="IPR001245">
    <property type="entry name" value="Ser-Thr/Tyr_kinase_cat_dom"/>
</dbReference>
<evidence type="ECO:0000313" key="3">
    <source>
        <dbReference type="EMBL" id="KAJ3122154.1"/>
    </source>
</evidence>
<dbReference type="Gene3D" id="1.10.510.10">
    <property type="entry name" value="Transferase(Phosphotransferase) domain 1"/>
    <property type="match status" value="1"/>
</dbReference>
<dbReference type="Proteomes" id="UP001211907">
    <property type="component" value="Unassembled WGS sequence"/>
</dbReference>
<feature type="compositionally biased region" description="Low complexity" evidence="1">
    <location>
        <begin position="16"/>
        <end position="28"/>
    </location>
</feature>
<dbReference type="Pfam" id="PF07714">
    <property type="entry name" value="PK_Tyr_Ser-Thr"/>
    <property type="match status" value="1"/>
</dbReference>
<dbReference type="SMART" id="SM01190">
    <property type="entry name" value="EMP24_GP25L"/>
    <property type="match status" value="1"/>
</dbReference>
<dbReference type="SMART" id="SM00220">
    <property type="entry name" value="S_TKc"/>
    <property type="match status" value="1"/>
</dbReference>
<dbReference type="AlphaFoldDB" id="A0AAD5XG58"/>
<dbReference type="InterPro" id="IPR008271">
    <property type="entry name" value="Ser/Thr_kinase_AS"/>
</dbReference>
<organism evidence="3 4">
    <name type="scientific">Physocladia obscura</name>
    <dbReference type="NCBI Taxonomy" id="109957"/>
    <lineage>
        <taxon>Eukaryota</taxon>
        <taxon>Fungi</taxon>
        <taxon>Fungi incertae sedis</taxon>
        <taxon>Chytridiomycota</taxon>
        <taxon>Chytridiomycota incertae sedis</taxon>
        <taxon>Chytridiomycetes</taxon>
        <taxon>Chytridiales</taxon>
        <taxon>Chytriomycetaceae</taxon>
        <taxon>Physocladia</taxon>
    </lineage>
</organism>
<keyword evidence="4" id="KW-1185">Reference proteome</keyword>